<dbReference type="KEGG" id="cmet:K6K41_06425"/>
<sequence>MSAIQDCLSRFTVAVWSQSPNAVQDIDAAITAYLATQAPDRTSQIQALATLRDCYGRVTTSSPLSETVRATIDERLAALTPAAAAA</sequence>
<name>A0A9E6RAG5_9HYPH</name>
<accession>A0A9E6RAG5</accession>
<dbReference type="Proteomes" id="UP000825701">
    <property type="component" value="Chromosome"/>
</dbReference>
<keyword evidence="2" id="KW-1185">Reference proteome</keyword>
<dbReference type="AlphaFoldDB" id="A0A9E6RAG5"/>
<organism evidence="1 2">
    <name type="scientific">Chenggangzhangella methanolivorans</name>
    <dbReference type="NCBI Taxonomy" id="1437009"/>
    <lineage>
        <taxon>Bacteria</taxon>
        <taxon>Pseudomonadati</taxon>
        <taxon>Pseudomonadota</taxon>
        <taxon>Alphaproteobacteria</taxon>
        <taxon>Hyphomicrobiales</taxon>
        <taxon>Methylopilaceae</taxon>
        <taxon>Chenggangzhangella</taxon>
    </lineage>
</organism>
<reference evidence="1" key="1">
    <citation type="submission" date="2021-08" db="EMBL/GenBank/DDBJ databases">
        <authorList>
            <person name="Zhang H."/>
            <person name="Xu M."/>
            <person name="Yu Z."/>
            <person name="Yang L."/>
            <person name="Cai Y."/>
        </authorList>
    </citation>
    <scope>NUCLEOTIDE SEQUENCE</scope>
    <source>
        <strain evidence="1">CHL1</strain>
    </source>
</reference>
<evidence type="ECO:0000313" key="2">
    <source>
        <dbReference type="Proteomes" id="UP000825701"/>
    </source>
</evidence>
<gene>
    <name evidence="1" type="ORF">K6K41_06425</name>
</gene>
<evidence type="ECO:0000313" key="1">
    <source>
        <dbReference type="EMBL" id="QZO01178.1"/>
    </source>
</evidence>
<proteinExistence type="predicted"/>
<protein>
    <submittedName>
        <fullName evidence="1">Uncharacterized protein</fullName>
    </submittedName>
</protein>
<dbReference type="EMBL" id="CP081869">
    <property type="protein sequence ID" value="QZO01178.1"/>
    <property type="molecule type" value="Genomic_DNA"/>
</dbReference>
<dbReference type="RefSeq" id="WP_261404416.1">
    <property type="nucleotide sequence ID" value="NZ_CP081869.1"/>
</dbReference>